<feature type="compositionally biased region" description="Basic and acidic residues" evidence="1">
    <location>
        <begin position="46"/>
        <end position="68"/>
    </location>
</feature>
<dbReference type="AlphaFoldDB" id="A0A392PBX4"/>
<feature type="region of interest" description="Disordered" evidence="1">
    <location>
        <begin position="1"/>
        <end position="99"/>
    </location>
</feature>
<dbReference type="Proteomes" id="UP000265520">
    <property type="component" value="Unassembled WGS sequence"/>
</dbReference>
<organism evidence="2 3">
    <name type="scientific">Trifolium medium</name>
    <dbReference type="NCBI Taxonomy" id="97028"/>
    <lineage>
        <taxon>Eukaryota</taxon>
        <taxon>Viridiplantae</taxon>
        <taxon>Streptophyta</taxon>
        <taxon>Embryophyta</taxon>
        <taxon>Tracheophyta</taxon>
        <taxon>Spermatophyta</taxon>
        <taxon>Magnoliopsida</taxon>
        <taxon>eudicotyledons</taxon>
        <taxon>Gunneridae</taxon>
        <taxon>Pentapetalae</taxon>
        <taxon>rosids</taxon>
        <taxon>fabids</taxon>
        <taxon>Fabales</taxon>
        <taxon>Fabaceae</taxon>
        <taxon>Papilionoideae</taxon>
        <taxon>50 kb inversion clade</taxon>
        <taxon>NPAAA clade</taxon>
        <taxon>Hologalegina</taxon>
        <taxon>IRL clade</taxon>
        <taxon>Trifolieae</taxon>
        <taxon>Trifolium</taxon>
    </lineage>
</organism>
<name>A0A392PBX4_9FABA</name>
<evidence type="ECO:0000256" key="1">
    <source>
        <dbReference type="SAM" id="MobiDB-lite"/>
    </source>
</evidence>
<keyword evidence="3" id="KW-1185">Reference proteome</keyword>
<dbReference type="EMBL" id="LXQA010072098">
    <property type="protein sequence ID" value="MCI09294.1"/>
    <property type="molecule type" value="Genomic_DNA"/>
</dbReference>
<reference evidence="2 3" key="1">
    <citation type="journal article" date="2018" name="Front. Plant Sci.">
        <title>Red Clover (Trifolium pratense) and Zigzag Clover (T. medium) - A Picture of Genomic Similarities and Differences.</title>
        <authorList>
            <person name="Dluhosova J."/>
            <person name="Istvanek J."/>
            <person name="Nedelnik J."/>
            <person name="Repkova J."/>
        </authorList>
    </citation>
    <scope>NUCLEOTIDE SEQUENCE [LARGE SCALE GENOMIC DNA]</scope>
    <source>
        <strain evidence="3">cv. 10/8</strain>
        <tissue evidence="2">Leaf</tissue>
    </source>
</reference>
<protein>
    <submittedName>
        <fullName evidence="2">Uncharacterized protein</fullName>
    </submittedName>
</protein>
<accession>A0A392PBX4</accession>
<evidence type="ECO:0000313" key="2">
    <source>
        <dbReference type="EMBL" id="MCI09294.1"/>
    </source>
</evidence>
<feature type="compositionally biased region" description="Acidic residues" evidence="1">
    <location>
        <begin position="69"/>
        <end position="92"/>
    </location>
</feature>
<feature type="compositionally biased region" description="Basic and acidic residues" evidence="1">
    <location>
        <begin position="1"/>
        <end position="12"/>
    </location>
</feature>
<evidence type="ECO:0000313" key="3">
    <source>
        <dbReference type="Proteomes" id="UP000265520"/>
    </source>
</evidence>
<proteinExistence type="predicted"/>
<comment type="caution">
    <text evidence="2">The sequence shown here is derived from an EMBL/GenBank/DDBJ whole genome shotgun (WGS) entry which is preliminary data.</text>
</comment>
<sequence>MESTSKDGDKGKRPTKVTASARRKNTAENPPKKRSQKRPAQPEVAETAHSEPKHHEGESAQAEHHQPDDMEEGDSGDDVVRDMEDEEMEQEGDAAPVPILRPAWDRELISVVSSRGKLYDCCVDTRSMDWWEPALKATGMWGLSEMGYIFLDPGLLSTFVER</sequence>